<comment type="caution">
    <text evidence="3">The sequence shown here is derived from an EMBL/GenBank/DDBJ whole genome shotgun (WGS) entry which is preliminary data.</text>
</comment>
<protein>
    <recommendedName>
        <fullName evidence="2">Reverse transcriptase Ty1/copia-type domain-containing protein</fullName>
    </recommendedName>
</protein>
<sequence>MKTILKSHGLWDLVENGFNASDPKKEKKEIEETKIAEKSTMTEILMKDARALGLIQSVVSDQLFRRIVNEETSKGSSDILKLEFRGDKQDLETLEVQEVVASLKSSELRLDRHTENSTEMAFTSLNIEGENPKSGGSSGDQKSQKNWKSNDGNKTTCKHCDKLHYGKCWFEGKPKCKRYEGESLMGVVKENEETKVYKLNKALYGLKQAPRAWYDEIDSYFNKSGFKKSPSEATLYVKTSEASGSLIASLYVDDIVYTGSCPKLLEEFKNDMMQHYEMTDLGLLHHFLGMGVVQTDKHIFLHQKKYAVKINEKFGLKDCKSVATPLVANERLCKEDGSESANESEYKQVVGSLLYLTATRPDIMFASSLLARFIHNPTRKHMGTAKRVLRYIHGTLDFGIEFVKGKTATLIGYCDSD</sequence>
<keyword evidence="4" id="KW-1185">Reference proteome</keyword>
<evidence type="ECO:0000313" key="3">
    <source>
        <dbReference type="EMBL" id="KAI5312299.1"/>
    </source>
</evidence>
<dbReference type="PANTHER" id="PTHR11439:SF502">
    <property type="entry name" value="SECRETED RXLR EFFECTOR PROTEIN 161-LIKE"/>
    <property type="match status" value="1"/>
</dbReference>
<proteinExistence type="predicted"/>
<dbReference type="SUPFAM" id="SSF56672">
    <property type="entry name" value="DNA/RNA polymerases"/>
    <property type="match status" value="1"/>
</dbReference>
<accession>A0AAD4UT44</accession>
<dbReference type="EMBL" id="JAJFAZ020000008">
    <property type="protein sequence ID" value="KAI5312299.1"/>
    <property type="molecule type" value="Genomic_DNA"/>
</dbReference>
<dbReference type="Pfam" id="PF07727">
    <property type="entry name" value="RVT_2"/>
    <property type="match status" value="1"/>
</dbReference>
<gene>
    <name evidence="3" type="ORF">L3X38_041472</name>
</gene>
<dbReference type="InterPro" id="IPR043502">
    <property type="entry name" value="DNA/RNA_pol_sf"/>
</dbReference>
<dbReference type="Proteomes" id="UP001054821">
    <property type="component" value="Chromosome 8"/>
</dbReference>
<evidence type="ECO:0000256" key="1">
    <source>
        <dbReference type="SAM" id="MobiDB-lite"/>
    </source>
</evidence>
<name>A0AAD4UT44_PRUDU</name>
<dbReference type="PANTHER" id="PTHR11439">
    <property type="entry name" value="GAG-POL-RELATED RETROTRANSPOSON"/>
    <property type="match status" value="1"/>
</dbReference>
<dbReference type="InterPro" id="IPR013103">
    <property type="entry name" value="RVT_2"/>
</dbReference>
<evidence type="ECO:0000313" key="4">
    <source>
        <dbReference type="Proteomes" id="UP001054821"/>
    </source>
</evidence>
<feature type="domain" description="Reverse transcriptase Ty1/copia-type" evidence="2">
    <location>
        <begin position="186"/>
        <end position="327"/>
    </location>
</feature>
<feature type="region of interest" description="Disordered" evidence="1">
    <location>
        <begin position="122"/>
        <end position="152"/>
    </location>
</feature>
<dbReference type="AlphaFoldDB" id="A0AAD4UT44"/>
<evidence type="ECO:0000259" key="2">
    <source>
        <dbReference type="Pfam" id="PF07727"/>
    </source>
</evidence>
<reference evidence="3 4" key="1">
    <citation type="journal article" date="2022" name="G3 (Bethesda)">
        <title>Whole-genome sequence and methylome profiling of the almond [Prunus dulcis (Mill.) D.A. Webb] cultivar 'Nonpareil'.</title>
        <authorList>
            <person name="D'Amico-Willman K.M."/>
            <person name="Ouma W.Z."/>
            <person name="Meulia T."/>
            <person name="Sideli G.M."/>
            <person name="Gradziel T.M."/>
            <person name="Fresnedo-Ramirez J."/>
        </authorList>
    </citation>
    <scope>NUCLEOTIDE SEQUENCE [LARGE SCALE GENOMIC DNA]</scope>
    <source>
        <strain evidence="3">Clone GOH B32 T37-40</strain>
    </source>
</reference>
<organism evidence="3 4">
    <name type="scientific">Prunus dulcis</name>
    <name type="common">Almond</name>
    <name type="synonym">Amygdalus dulcis</name>
    <dbReference type="NCBI Taxonomy" id="3755"/>
    <lineage>
        <taxon>Eukaryota</taxon>
        <taxon>Viridiplantae</taxon>
        <taxon>Streptophyta</taxon>
        <taxon>Embryophyta</taxon>
        <taxon>Tracheophyta</taxon>
        <taxon>Spermatophyta</taxon>
        <taxon>Magnoliopsida</taxon>
        <taxon>eudicotyledons</taxon>
        <taxon>Gunneridae</taxon>
        <taxon>Pentapetalae</taxon>
        <taxon>rosids</taxon>
        <taxon>fabids</taxon>
        <taxon>Rosales</taxon>
        <taxon>Rosaceae</taxon>
        <taxon>Amygdaloideae</taxon>
        <taxon>Amygdaleae</taxon>
        <taxon>Prunus</taxon>
    </lineage>
</organism>